<dbReference type="SUPFAM" id="SSF55073">
    <property type="entry name" value="Nucleotide cyclase"/>
    <property type="match status" value="1"/>
</dbReference>
<dbReference type="GO" id="GO:0005886">
    <property type="term" value="C:plasma membrane"/>
    <property type="evidence" value="ECO:0007669"/>
    <property type="project" value="TreeGrafter"/>
</dbReference>
<keyword evidence="4" id="KW-1185">Reference proteome</keyword>
<dbReference type="EMBL" id="CP025611">
    <property type="protein sequence ID" value="AUN29936.1"/>
    <property type="molecule type" value="Genomic_DNA"/>
</dbReference>
<dbReference type="InterPro" id="IPR050469">
    <property type="entry name" value="Diguanylate_Cyclase"/>
</dbReference>
<organism evidence="3 4">
    <name type="scientific">Niveispirillum cyanobacteriorum</name>
    <dbReference type="NCBI Taxonomy" id="1612173"/>
    <lineage>
        <taxon>Bacteria</taxon>
        <taxon>Pseudomonadati</taxon>
        <taxon>Pseudomonadota</taxon>
        <taxon>Alphaproteobacteria</taxon>
        <taxon>Rhodospirillales</taxon>
        <taxon>Azospirillaceae</taxon>
        <taxon>Niveispirillum</taxon>
    </lineage>
</organism>
<dbReference type="EC" id="2.7.7.65" evidence="1"/>
<dbReference type="PROSITE" id="PS50887">
    <property type="entry name" value="GGDEF"/>
    <property type="match status" value="1"/>
</dbReference>
<evidence type="ECO:0000256" key="2">
    <source>
        <dbReference type="ARBA" id="ARBA00034247"/>
    </source>
</evidence>
<dbReference type="GO" id="GO:0052621">
    <property type="term" value="F:diguanylate cyclase activity"/>
    <property type="evidence" value="ECO:0007669"/>
    <property type="project" value="UniProtKB-EC"/>
</dbReference>
<dbReference type="CDD" id="cd12914">
    <property type="entry name" value="PDC1_DGC_like"/>
    <property type="match status" value="1"/>
</dbReference>
<dbReference type="GO" id="GO:0043709">
    <property type="term" value="P:cell adhesion involved in single-species biofilm formation"/>
    <property type="evidence" value="ECO:0007669"/>
    <property type="project" value="TreeGrafter"/>
</dbReference>
<dbReference type="SMART" id="SM00267">
    <property type="entry name" value="GGDEF"/>
    <property type="match status" value="1"/>
</dbReference>
<evidence type="ECO:0000313" key="3">
    <source>
        <dbReference type="EMBL" id="AUN29936.1"/>
    </source>
</evidence>
<reference evidence="3 4" key="1">
    <citation type="submission" date="2017-12" db="EMBL/GenBank/DDBJ databases">
        <title>Genomes of bacteria within cyanobacterial aggregates.</title>
        <authorList>
            <person name="Cai H."/>
        </authorList>
    </citation>
    <scope>NUCLEOTIDE SEQUENCE [LARGE SCALE GENOMIC DNA]</scope>
    <source>
        <strain evidence="3 4">TH16</strain>
    </source>
</reference>
<dbReference type="Proteomes" id="UP000234752">
    <property type="component" value="Chromosome eg_1"/>
</dbReference>
<protein>
    <recommendedName>
        <fullName evidence="1">diguanylate cyclase</fullName>
        <ecNumber evidence="1">2.7.7.65</ecNumber>
    </recommendedName>
</protein>
<dbReference type="Gene3D" id="3.30.70.270">
    <property type="match status" value="1"/>
</dbReference>
<dbReference type="PANTHER" id="PTHR45138">
    <property type="entry name" value="REGULATORY COMPONENTS OF SENSORY TRANSDUCTION SYSTEM"/>
    <property type="match status" value="1"/>
</dbReference>
<dbReference type="InterPro" id="IPR000160">
    <property type="entry name" value="GGDEF_dom"/>
</dbReference>
<evidence type="ECO:0000313" key="4">
    <source>
        <dbReference type="Proteomes" id="UP000234752"/>
    </source>
</evidence>
<dbReference type="Gene3D" id="3.30.450.20">
    <property type="entry name" value="PAS domain"/>
    <property type="match status" value="2"/>
</dbReference>
<dbReference type="NCBIfam" id="TIGR00254">
    <property type="entry name" value="GGDEF"/>
    <property type="match status" value="1"/>
</dbReference>
<accession>A0A2K9NBN3</accession>
<dbReference type="CDD" id="cd12915">
    <property type="entry name" value="PDC2_DGC_like"/>
    <property type="match status" value="1"/>
</dbReference>
<dbReference type="AlphaFoldDB" id="A0A2K9NBN3"/>
<dbReference type="InterPro" id="IPR029151">
    <property type="entry name" value="Sensor-like_sf"/>
</dbReference>
<dbReference type="GO" id="GO:1902201">
    <property type="term" value="P:negative regulation of bacterial-type flagellum-dependent cell motility"/>
    <property type="evidence" value="ECO:0007669"/>
    <property type="project" value="TreeGrafter"/>
</dbReference>
<evidence type="ECO:0000256" key="1">
    <source>
        <dbReference type="ARBA" id="ARBA00012528"/>
    </source>
</evidence>
<dbReference type="OrthoDB" id="9812260at2"/>
<name>A0A2K9NBN3_9PROT</name>
<dbReference type="InterPro" id="IPR029787">
    <property type="entry name" value="Nucleotide_cyclase"/>
</dbReference>
<sequence>MSDLFTSSKPAAALAGARALTRSTGWLGFILGMVMAAALAVIISLQLYQDRAAARDHAQEAAVNLTGAIARDISRHVDLFRFVLTSLRDTVTSPDFQQVPENLRDMVLFSHTAAPKALGVLFVTDVNGIIEAESSGNDVRGQSRAWRPYFAYHRDNDDPAMLITGPLISATTKDPVIVLSMRLNRPDGSFRGVVVASMLLTYFDGLLTDLKLDAGSALTLFLDQGVILARQPVDPLAIGRDLRQDPHLKAIVGEPLAIYEEPGAPDETRLVVSTAVAGSTMRVSLAQSLDLVYGHWRRKAWTIGLTSALLISGIIILISLLHRESRQRSRVQVALAEANARLERMATTDPLTGIANRRMFDDMLRREQARVTRMPHDAAILMIDIDLFKSFNDTYGHGAGDATLRSVALAITRTVARGGDLAARIGGEEFAVLLTETDLSGARAVADRIRETVAALGIRHSGSPHGHVTVSIGLASTGVGPVPASFDLILDSADEALYTAKKNGRDRVEVASLSMVAA</sequence>
<dbReference type="InterPro" id="IPR043128">
    <property type="entry name" value="Rev_trsase/Diguanyl_cyclase"/>
</dbReference>
<dbReference type="FunFam" id="3.30.70.270:FF:000001">
    <property type="entry name" value="Diguanylate cyclase domain protein"/>
    <property type="match status" value="1"/>
</dbReference>
<dbReference type="SUPFAM" id="SSF103190">
    <property type="entry name" value="Sensory domain-like"/>
    <property type="match status" value="1"/>
</dbReference>
<dbReference type="PANTHER" id="PTHR45138:SF9">
    <property type="entry name" value="DIGUANYLATE CYCLASE DGCM-RELATED"/>
    <property type="match status" value="1"/>
</dbReference>
<comment type="catalytic activity">
    <reaction evidence="2">
        <text>2 GTP = 3',3'-c-di-GMP + 2 diphosphate</text>
        <dbReference type="Rhea" id="RHEA:24898"/>
        <dbReference type="ChEBI" id="CHEBI:33019"/>
        <dbReference type="ChEBI" id="CHEBI:37565"/>
        <dbReference type="ChEBI" id="CHEBI:58805"/>
        <dbReference type="EC" id="2.7.7.65"/>
    </reaction>
</comment>
<dbReference type="KEGG" id="ncb:C0V82_06610"/>
<dbReference type="RefSeq" id="WP_102111646.1">
    <property type="nucleotide sequence ID" value="NZ_BMGN01000003.1"/>
</dbReference>
<dbReference type="Pfam" id="PF00990">
    <property type="entry name" value="GGDEF"/>
    <property type="match status" value="1"/>
</dbReference>
<dbReference type="CDD" id="cd01949">
    <property type="entry name" value="GGDEF"/>
    <property type="match status" value="1"/>
</dbReference>
<gene>
    <name evidence="3" type="ORF">C0V82_06610</name>
</gene>
<proteinExistence type="predicted"/>